<proteinExistence type="predicted"/>
<name>W5TIG4_9NOCA</name>
<dbReference type="HOGENOM" id="CLU_2524221_0_0_11"/>
<keyword evidence="2" id="KW-0472">Membrane</keyword>
<protein>
    <submittedName>
        <fullName evidence="3">Uncharacterized protein</fullName>
    </submittedName>
</protein>
<dbReference type="AlphaFoldDB" id="W5TIG4"/>
<keyword evidence="4" id="KW-1185">Reference proteome</keyword>
<organism evidence="3 4">
    <name type="scientific">Nocardia nova SH22a</name>
    <dbReference type="NCBI Taxonomy" id="1415166"/>
    <lineage>
        <taxon>Bacteria</taxon>
        <taxon>Bacillati</taxon>
        <taxon>Actinomycetota</taxon>
        <taxon>Actinomycetes</taxon>
        <taxon>Mycobacteriales</taxon>
        <taxon>Nocardiaceae</taxon>
        <taxon>Nocardia</taxon>
    </lineage>
</organism>
<keyword evidence="2" id="KW-1133">Transmembrane helix</keyword>
<dbReference type="EMBL" id="CP006850">
    <property type="protein sequence ID" value="AHH18929.1"/>
    <property type="molecule type" value="Genomic_DNA"/>
</dbReference>
<dbReference type="PATRIC" id="fig|1415166.3.peg.4253"/>
<keyword evidence="2" id="KW-0812">Transmembrane</keyword>
<dbReference type="STRING" id="1415166.NONO_c41450"/>
<dbReference type="KEGG" id="nno:NONO_c41450"/>
<sequence>MFAHWLWCGGRSGHRLVDVTTLLIIAVVAAVGAGVYDSVAPGLDRAEFRRALRRARHSLTDWDEGHDGGRPCRPDQIRVRPDCR</sequence>
<feature type="region of interest" description="Disordered" evidence="1">
    <location>
        <begin position="61"/>
        <end position="84"/>
    </location>
</feature>
<feature type="transmembrane region" description="Helical" evidence="2">
    <location>
        <begin position="20"/>
        <end position="43"/>
    </location>
</feature>
<gene>
    <name evidence="3" type="ORF">NONO_c41450</name>
</gene>
<reference evidence="3 4" key="1">
    <citation type="journal article" date="2014" name="Appl. Environ. Microbiol.">
        <title>Insights into the Microbial Degradation of Rubber and Gutta-Percha by Analysis of the Complete Genome of Nocardia nova SH22a.</title>
        <authorList>
            <person name="Luo Q."/>
            <person name="Hiessl S."/>
            <person name="Poehlein A."/>
            <person name="Daniel R."/>
            <person name="Steinbuchel A."/>
        </authorList>
    </citation>
    <scope>NUCLEOTIDE SEQUENCE [LARGE SCALE GENOMIC DNA]</scope>
    <source>
        <strain evidence="3">SH22a</strain>
    </source>
</reference>
<evidence type="ECO:0000256" key="1">
    <source>
        <dbReference type="SAM" id="MobiDB-lite"/>
    </source>
</evidence>
<accession>W5TIG4</accession>
<evidence type="ECO:0000313" key="3">
    <source>
        <dbReference type="EMBL" id="AHH18929.1"/>
    </source>
</evidence>
<evidence type="ECO:0000313" key="4">
    <source>
        <dbReference type="Proteomes" id="UP000019150"/>
    </source>
</evidence>
<evidence type="ECO:0000256" key="2">
    <source>
        <dbReference type="SAM" id="Phobius"/>
    </source>
</evidence>
<dbReference type="eggNOG" id="ENOG5031FI1">
    <property type="taxonomic scope" value="Bacteria"/>
</dbReference>
<dbReference type="Proteomes" id="UP000019150">
    <property type="component" value="Chromosome"/>
</dbReference>